<dbReference type="OrthoDB" id="4549247at2"/>
<gene>
    <name evidence="2" type="ORF">GOOTI_047_00030</name>
</gene>
<evidence type="ECO:0000256" key="1">
    <source>
        <dbReference type="SAM" id="MobiDB-lite"/>
    </source>
</evidence>
<feature type="region of interest" description="Disordered" evidence="1">
    <location>
        <begin position="1"/>
        <end position="26"/>
    </location>
</feature>
<dbReference type="RefSeq" id="WP_007237427.1">
    <property type="nucleotide sequence ID" value="NZ_BAFB01000047.1"/>
</dbReference>
<comment type="caution">
    <text evidence="2">The sequence shown here is derived from an EMBL/GenBank/DDBJ whole genome shotgun (WGS) entry which is preliminary data.</text>
</comment>
<dbReference type="Proteomes" id="UP000005038">
    <property type="component" value="Unassembled WGS sequence"/>
</dbReference>
<name>H5TI60_GORO1</name>
<organism evidence="2 3">
    <name type="scientific">Gordonia otitidis (strain DSM 44809 / CCUG 52243 / JCM 12355 / NBRC 100426 / IFM 10032)</name>
    <dbReference type="NCBI Taxonomy" id="1108044"/>
    <lineage>
        <taxon>Bacteria</taxon>
        <taxon>Bacillati</taxon>
        <taxon>Actinomycetota</taxon>
        <taxon>Actinomycetes</taxon>
        <taxon>Mycobacteriales</taxon>
        <taxon>Gordoniaceae</taxon>
        <taxon>Gordonia</taxon>
    </lineage>
</organism>
<dbReference type="EMBL" id="BAFB01000047">
    <property type="protein sequence ID" value="GAB33168.1"/>
    <property type="molecule type" value="Genomic_DNA"/>
</dbReference>
<accession>H5TI60</accession>
<keyword evidence="3" id="KW-1185">Reference proteome</keyword>
<feature type="compositionally biased region" description="Basic and acidic residues" evidence="1">
    <location>
        <begin position="1"/>
        <end position="21"/>
    </location>
</feature>
<sequence>MTEHDEDDPKNNERQRDRDDGSQNSIDDVTTAAFGHVDTNWIVDMAKGVQQRLFDITRPMRTIDTGWQHRGLNDIFRSFTPTQLRVADVFTDLAKKVTVGPSQAGLTSSMLASDPKWFQQYVNTGLDSDIFKSYALAQPNLTAITSQLFEAADFGQGISSKVLDAYTKQHLTWLRDVADDMARIRRGFYPSNLHGIGGLTFELVEEVVMVDGIALYGVPRTSVAEALLHTDGAAKRRDILGRRWKQISADCRDFAESIAEGDLRNFGLSVIASLDALDVGNNAAAQALAATVVDSILRRHVDKRHSFMPDRKGTRTTAAYDELNFRMFIAFAPIWQAYQQFNTDKDDPIPTVFSRHASAHTVSRKQFNRRNAVQGILLACGLLCWLDEQAVAQAA</sequence>
<proteinExistence type="predicted"/>
<protein>
    <submittedName>
        <fullName evidence="2">Uncharacterized protein</fullName>
    </submittedName>
</protein>
<evidence type="ECO:0000313" key="2">
    <source>
        <dbReference type="EMBL" id="GAB33168.1"/>
    </source>
</evidence>
<evidence type="ECO:0000313" key="3">
    <source>
        <dbReference type="Proteomes" id="UP000005038"/>
    </source>
</evidence>
<dbReference type="AlphaFoldDB" id="H5TI60"/>
<reference evidence="2" key="1">
    <citation type="submission" date="2012-02" db="EMBL/GenBank/DDBJ databases">
        <title>Whole genome shotgun sequence of Gordonia otitidis NBRC 100426.</title>
        <authorList>
            <person name="Yoshida I."/>
            <person name="Hosoyama A."/>
            <person name="Tsuchikane K."/>
            <person name="Katsumata H."/>
            <person name="Yamazaki S."/>
            <person name="Fujita N."/>
        </authorList>
    </citation>
    <scope>NUCLEOTIDE SEQUENCE [LARGE SCALE GENOMIC DNA]</scope>
    <source>
        <strain evidence="2">NBRC 100426</strain>
    </source>
</reference>